<dbReference type="AlphaFoldDB" id="A0AAD9GAA2"/>
<sequence>MVRPAKPWDNLSFNLTLLLNHAITSPMIYAANESRGLTESDLSGTCAVDHCHNESTTKDEGVVTYEVSPPEETPQTHESGAPFNVVGIEHGPPVCDELIPYLAALEKLDLENEDDDCDGVRTLATFHWNHGGNEIYLLCSEDGVEKKFKMIRNGNSFMLLRYIPNTVYSYTYLVDGVECHAPDQPFKNTPNGIRNFVDCCNASFEGILSAEAEDQADETYDHRKPCHKYLVQEPPQMPSALLYRSPDFDDGDRVANDIHIMANHIYQDTRSNQVFGPNYRSFITVYRWERKINDIVKVHNSVSLIYVTKAPQQVEESGDSAEAEWLKVIK</sequence>
<dbReference type="InterPro" id="IPR014756">
    <property type="entry name" value="Ig_E-set"/>
</dbReference>
<dbReference type="Proteomes" id="UP001195914">
    <property type="component" value="Unassembled WGS sequence"/>
</dbReference>
<dbReference type="SUPFAM" id="SSF81296">
    <property type="entry name" value="E set domains"/>
    <property type="match status" value="1"/>
</dbReference>
<evidence type="ECO:0000313" key="2">
    <source>
        <dbReference type="EMBL" id="KAK1934751.1"/>
    </source>
</evidence>
<reference evidence="2" key="2">
    <citation type="submission" date="2021-05" db="EMBL/GenBank/DDBJ databases">
        <authorList>
            <person name="Pain A."/>
        </authorList>
    </citation>
    <scope>NUCLEOTIDE SEQUENCE</scope>
    <source>
        <strain evidence="2">1802A</strain>
    </source>
</reference>
<comment type="caution">
    <text evidence="2">The sequence shown here is derived from an EMBL/GenBank/DDBJ whole genome shotgun (WGS) entry which is preliminary data.</text>
</comment>
<keyword evidence="3" id="KW-1185">Reference proteome</keyword>
<evidence type="ECO:0000259" key="1">
    <source>
        <dbReference type="Pfam" id="PF16561"/>
    </source>
</evidence>
<dbReference type="EMBL" id="JAHBMH010000062">
    <property type="protein sequence ID" value="KAK1934751.1"/>
    <property type="molecule type" value="Genomic_DNA"/>
</dbReference>
<dbReference type="Gene3D" id="2.60.40.10">
    <property type="entry name" value="Immunoglobulins"/>
    <property type="match status" value="1"/>
</dbReference>
<protein>
    <recommendedName>
        <fullName evidence="1">AMP-activated protein kinase glycogen-binding domain-containing protein</fullName>
    </recommendedName>
</protein>
<accession>A0AAD9GAA2</accession>
<dbReference type="Pfam" id="PF16561">
    <property type="entry name" value="AMPK1_CBM"/>
    <property type="match status" value="1"/>
</dbReference>
<gene>
    <name evidence="2" type="ORF">X943_000863</name>
</gene>
<dbReference type="InterPro" id="IPR032640">
    <property type="entry name" value="AMPK1_CBM"/>
</dbReference>
<feature type="domain" description="AMP-activated protein kinase glycogen-binding" evidence="1">
    <location>
        <begin position="125"/>
        <end position="194"/>
    </location>
</feature>
<dbReference type="InterPro" id="IPR013783">
    <property type="entry name" value="Ig-like_fold"/>
</dbReference>
<evidence type="ECO:0000313" key="3">
    <source>
        <dbReference type="Proteomes" id="UP001195914"/>
    </source>
</evidence>
<proteinExistence type="predicted"/>
<organism evidence="2 3">
    <name type="scientific">Babesia divergens</name>
    <dbReference type="NCBI Taxonomy" id="32595"/>
    <lineage>
        <taxon>Eukaryota</taxon>
        <taxon>Sar</taxon>
        <taxon>Alveolata</taxon>
        <taxon>Apicomplexa</taxon>
        <taxon>Aconoidasida</taxon>
        <taxon>Piroplasmida</taxon>
        <taxon>Babesiidae</taxon>
        <taxon>Babesia</taxon>
    </lineage>
</organism>
<name>A0AAD9GAA2_BABDI</name>
<reference evidence="2" key="1">
    <citation type="journal article" date="2014" name="Nucleic Acids Res.">
        <title>The evolutionary dynamics of variant antigen genes in Babesia reveal a history of genomic innovation underlying host-parasite interaction.</title>
        <authorList>
            <person name="Jackson A.P."/>
            <person name="Otto T.D."/>
            <person name="Darby A."/>
            <person name="Ramaprasad A."/>
            <person name="Xia D."/>
            <person name="Echaide I.E."/>
            <person name="Farber M."/>
            <person name="Gahlot S."/>
            <person name="Gamble J."/>
            <person name="Gupta D."/>
            <person name="Gupta Y."/>
            <person name="Jackson L."/>
            <person name="Malandrin L."/>
            <person name="Malas T.B."/>
            <person name="Moussa E."/>
            <person name="Nair M."/>
            <person name="Reid A.J."/>
            <person name="Sanders M."/>
            <person name="Sharma J."/>
            <person name="Tracey A."/>
            <person name="Quail M.A."/>
            <person name="Weir W."/>
            <person name="Wastling J.M."/>
            <person name="Hall N."/>
            <person name="Willadsen P."/>
            <person name="Lingelbach K."/>
            <person name="Shiels B."/>
            <person name="Tait A."/>
            <person name="Berriman M."/>
            <person name="Allred D.R."/>
            <person name="Pain A."/>
        </authorList>
    </citation>
    <scope>NUCLEOTIDE SEQUENCE</scope>
    <source>
        <strain evidence="2">1802A</strain>
    </source>
</reference>